<evidence type="ECO:0000256" key="14">
    <source>
        <dbReference type="PIRSR" id="PIRSR605959-3"/>
    </source>
</evidence>
<comment type="similarity">
    <text evidence="4">Belongs to the hydratase/decarboxylase family.</text>
</comment>
<feature type="region of interest" description="Disordered" evidence="15">
    <location>
        <begin position="1"/>
        <end position="24"/>
    </location>
</feature>
<comment type="caution">
    <text evidence="18">The sequence shown here is derived from an EMBL/GenBank/DDBJ whole genome shotgun (WGS) entry which is preliminary data.</text>
</comment>
<feature type="binding site" evidence="14">
    <location>
        <position position="248"/>
    </location>
    <ligand>
        <name>Ca(2+)</name>
        <dbReference type="ChEBI" id="CHEBI:29108"/>
    </ligand>
</feature>
<feature type="binding site" evidence="13">
    <location>
        <position position="365"/>
    </location>
    <ligand>
        <name>substrate</name>
    </ligand>
</feature>
<dbReference type="Proteomes" id="UP000273854">
    <property type="component" value="Unassembled WGS sequence"/>
</dbReference>
<evidence type="ECO:0000256" key="3">
    <source>
        <dbReference type="ARBA" id="ARBA00004782"/>
    </source>
</evidence>
<evidence type="ECO:0000256" key="6">
    <source>
        <dbReference type="ARBA" id="ARBA00022723"/>
    </source>
</evidence>
<dbReference type="InterPro" id="IPR036462">
    <property type="entry name" value="Fumarylacetoacetase_N_sf"/>
</dbReference>
<dbReference type="EMBL" id="RBTP01000012">
    <property type="protein sequence ID" value="RMT83967.1"/>
    <property type="molecule type" value="Genomic_DNA"/>
</dbReference>
<dbReference type="SUPFAM" id="SSF63433">
    <property type="entry name" value="Fumarylacetoacetate hydrolase, FAH, N-terminal domain"/>
    <property type="match status" value="1"/>
</dbReference>
<evidence type="ECO:0000256" key="15">
    <source>
        <dbReference type="SAM" id="MobiDB-lite"/>
    </source>
</evidence>
<proteinExistence type="inferred from homology"/>
<dbReference type="GO" id="GO:1902000">
    <property type="term" value="P:homogentisate catabolic process"/>
    <property type="evidence" value="ECO:0007669"/>
    <property type="project" value="TreeGrafter"/>
</dbReference>
<dbReference type="PANTHER" id="PTHR43069:SF2">
    <property type="entry name" value="FUMARYLACETOACETASE"/>
    <property type="match status" value="1"/>
</dbReference>
<feature type="active site" description="Proton acceptor" evidence="12">
    <location>
        <position position="255"/>
    </location>
</feature>
<feature type="binding site" evidence="13">
    <location>
        <position position="264"/>
    </location>
    <ligand>
        <name>substrate</name>
    </ligand>
</feature>
<evidence type="ECO:0000256" key="12">
    <source>
        <dbReference type="PIRSR" id="PIRSR605959-1"/>
    </source>
</evidence>
<feature type="compositionally biased region" description="Basic and acidic residues" evidence="15">
    <location>
        <begin position="48"/>
        <end position="62"/>
    </location>
</feature>
<evidence type="ECO:0000256" key="11">
    <source>
        <dbReference type="ARBA" id="ARBA00023232"/>
    </source>
</evidence>
<feature type="binding site" evidence="14">
    <location>
        <position position="378"/>
    </location>
    <ligand>
        <name>Mg(2+)</name>
        <dbReference type="ChEBI" id="CHEBI:18420"/>
    </ligand>
</feature>
<dbReference type="SUPFAM" id="SSF56529">
    <property type="entry name" value="FAH"/>
    <property type="match status" value="1"/>
</dbReference>
<feature type="binding site" evidence="14">
    <location>
        <position position="320"/>
    </location>
    <ligand>
        <name>Ca(2+)</name>
        <dbReference type="ChEBI" id="CHEBI:29108"/>
    </ligand>
</feature>
<feature type="domain" description="Fumarylacetoacetase-like C-terminal" evidence="16">
    <location>
        <begin position="273"/>
        <end position="545"/>
    </location>
</feature>
<dbReference type="InterPro" id="IPR015377">
    <property type="entry name" value="Fumarylacetoacetase_N"/>
</dbReference>
<keyword evidence="6 14" id="KW-0479">Metal-binding</keyword>
<evidence type="ECO:0000256" key="8">
    <source>
        <dbReference type="ARBA" id="ARBA00022837"/>
    </source>
</evidence>
<dbReference type="PANTHER" id="PTHR43069">
    <property type="entry name" value="FUMARYLACETOACETASE"/>
    <property type="match status" value="1"/>
</dbReference>
<dbReference type="InterPro" id="IPR011234">
    <property type="entry name" value="Fumarylacetoacetase-like_C"/>
</dbReference>
<gene>
    <name evidence="18" type="ORF">ALP40_04939</name>
</gene>
<sequence>MDGGGKYLPAALVPSQPDERIHGPDRRCLRRQGRGFHARWFVVAQLHERSRPRQRHRPESVHRRAQTAQDREHDGVHVRNRQSAASESPCAGLPAIADRLRRLLERHGQDVQQGTALMTNVSSPRSWVASANGHADFPLQNLPLGIFSHGGSGPRGGVAIGEVILDLRAAVQAGVFDGAAAKAADVASRDQLNDFFALGADARRTLRAALLRWLDEANPPPQSVVEHLLLPMSDCQMHMPARVGDYTDFYVGIHHALNVGKLFRPDNPLLPNYKYVPIGYHGRASTLCTSGTPIKRPTGQTLPAGQEVPAFGPCKRLDYELELGVWIGPGNAQGEAIEIGRAAEHIAGFCLLNDWSARDIQAWEYQPLGPFLSKSFATTISAWVVTAEALEPFRSPQPARPEGDPQPLPYLLDQADQQGGALDIELEVLLLTEKMKADSAPAHRLALSNALNMYWTVAQMVAHHSVNGCRLQPGDLFGTGTLSGPQAGQFGSLLEMTEGGKQAVTLPNGEERRFLEHGDEVILRARCHREGQVSIGFGECRGTVVG</sequence>
<dbReference type="GO" id="GO:0006559">
    <property type="term" value="P:L-phenylalanine catabolic process"/>
    <property type="evidence" value="ECO:0007669"/>
    <property type="project" value="UniProtKB-UniPathway"/>
</dbReference>
<dbReference type="NCBIfam" id="TIGR01266">
    <property type="entry name" value="fum_ac_acetase"/>
    <property type="match status" value="1"/>
</dbReference>
<evidence type="ECO:0000256" key="4">
    <source>
        <dbReference type="ARBA" id="ARBA00010715"/>
    </source>
</evidence>
<dbReference type="Pfam" id="PF01557">
    <property type="entry name" value="FAA_hydrolase"/>
    <property type="match status" value="1"/>
</dbReference>
<keyword evidence="8 14" id="KW-0106">Calcium</keyword>
<evidence type="ECO:0000256" key="2">
    <source>
        <dbReference type="ARBA" id="ARBA00001946"/>
    </source>
</evidence>
<keyword evidence="7" id="KW-0378">Hydrolase</keyword>
<dbReference type="GO" id="GO:0006572">
    <property type="term" value="P:L-tyrosine catabolic process"/>
    <property type="evidence" value="ECO:0007669"/>
    <property type="project" value="UniProtKB-KW"/>
</dbReference>
<evidence type="ECO:0000313" key="18">
    <source>
        <dbReference type="EMBL" id="RMT83967.1"/>
    </source>
</evidence>
<feature type="binding site" evidence="13">
    <location>
        <position position="361"/>
    </location>
    <ligand>
        <name>substrate</name>
    </ligand>
</feature>
<evidence type="ECO:0000256" key="1">
    <source>
        <dbReference type="ARBA" id="ARBA00001913"/>
    </source>
</evidence>
<organism evidence="18 19">
    <name type="scientific">Pseudomonas viridiflava</name>
    <name type="common">Phytomonas viridiflava</name>
    <dbReference type="NCBI Taxonomy" id="33069"/>
    <lineage>
        <taxon>Bacteria</taxon>
        <taxon>Pseudomonadati</taxon>
        <taxon>Pseudomonadota</taxon>
        <taxon>Gammaproteobacteria</taxon>
        <taxon>Pseudomonadales</taxon>
        <taxon>Pseudomonadaceae</taxon>
        <taxon>Pseudomonas</taxon>
    </lineage>
</organism>
<dbReference type="FunFam" id="3.90.850.10:FF:000009">
    <property type="entry name" value="Fumarylacetoacetase"/>
    <property type="match status" value="1"/>
</dbReference>
<dbReference type="GO" id="GO:0004334">
    <property type="term" value="F:fumarylacetoacetase activity"/>
    <property type="evidence" value="ECO:0007669"/>
    <property type="project" value="UniProtKB-EC"/>
</dbReference>
<dbReference type="InterPro" id="IPR005959">
    <property type="entry name" value="Fumarylacetoacetase"/>
</dbReference>
<dbReference type="GO" id="GO:0046872">
    <property type="term" value="F:metal ion binding"/>
    <property type="evidence" value="ECO:0007669"/>
    <property type="project" value="UniProtKB-KW"/>
</dbReference>
<evidence type="ECO:0000256" key="5">
    <source>
        <dbReference type="ARBA" id="ARBA00012094"/>
    </source>
</evidence>
<feature type="binding site" evidence="14">
    <location>
        <position position="354"/>
    </location>
    <ligand>
        <name>Ca(2+)</name>
        <dbReference type="ChEBI" id="CHEBI:29108"/>
    </ligand>
</feature>
<dbReference type="AlphaFoldDB" id="A0A3M5PIE2"/>
<keyword evidence="11" id="KW-0585">Phenylalanine catabolism</keyword>
<accession>A0A3M5PIE2</accession>
<dbReference type="EC" id="3.7.1.2" evidence="5"/>
<protein>
    <recommendedName>
        <fullName evidence="5">fumarylacetoacetase</fullName>
        <ecNumber evidence="5">3.7.1.2</ecNumber>
    </recommendedName>
</protein>
<keyword evidence="10" id="KW-0828">Tyrosine catabolism</keyword>
<reference evidence="18 19" key="1">
    <citation type="submission" date="2018-08" db="EMBL/GenBank/DDBJ databases">
        <title>Recombination of ecologically and evolutionarily significant loci maintains genetic cohesion in the Pseudomonas syringae species complex.</title>
        <authorList>
            <person name="Dillon M."/>
            <person name="Thakur S."/>
            <person name="Almeida R.N.D."/>
            <person name="Weir B.S."/>
            <person name="Guttman D.S."/>
        </authorList>
    </citation>
    <scope>NUCLEOTIDE SEQUENCE [LARGE SCALE GENOMIC DNA]</scope>
    <source>
        <strain evidence="18 19">ICMP 19473</strain>
    </source>
</reference>
<feature type="binding site" evidence="13">
    <location>
        <position position="250"/>
    </location>
    <ligand>
        <name>substrate</name>
    </ligand>
</feature>
<evidence type="ECO:0000256" key="13">
    <source>
        <dbReference type="PIRSR" id="PIRSR605959-2"/>
    </source>
</evidence>
<keyword evidence="9 14" id="KW-0460">Magnesium</keyword>
<feature type="binding site" evidence="14">
    <location>
        <position position="322"/>
    </location>
    <ligand>
        <name>Ca(2+)</name>
        <dbReference type="ChEBI" id="CHEBI:29108"/>
    </ligand>
</feature>
<dbReference type="Gene3D" id="3.90.850.10">
    <property type="entry name" value="Fumarylacetoacetase-like, C-terminal domain"/>
    <property type="match status" value="1"/>
</dbReference>
<comment type="pathway">
    <text evidence="3">Amino-acid degradation; L-phenylalanine degradation; acetoacetate and fumarate from L-phenylalanine: step 6/6.</text>
</comment>
<evidence type="ECO:0000259" key="17">
    <source>
        <dbReference type="Pfam" id="PF09298"/>
    </source>
</evidence>
<dbReference type="Gene3D" id="2.30.30.230">
    <property type="entry name" value="Fumarylacetoacetase, N-terminal domain"/>
    <property type="match status" value="1"/>
</dbReference>
<dbReference type="UniPathway" id="UPA00139">
    <property type="reaction ID" value="UER00341"/>
</dbReference>
<evidence type="ECO:0000256" key="9">
    <source>
        <dbReference type="ARBA" id="ARBA00022842"/>
    </source>
</evidence>
<evidence type="ECO:0000313" key="19">
    <source>
        <dbReference type="Proteomes" id="UP000273854"/>
    </source>
</evidence>
<evidence type="ECO:0000256" key="10">
    <source>
        <dbReference type="ARBA" id="ARBA00022878"/>
    </source>
</evidence>
<comment type="cofactor">
    <cofactor evidence="1 14">
        <name>Ca(2+)</name>
        <dbReference type="ChEBI" id="CHEBI:29108"/>
    </cofactor>
</comment>
<evidence type="ECO:0000256" key="7">
    <source>
        <dbReference type="ARBA" id="ARBA00022801"/>
    </source>
</evidence>
<feature type="binding site" evidence="13">
    <location>
        <position position="481"/>
    </location>
    <ligand>
        <name>substrate</name>
    </ligand>
</feature>
<name>A0A3M5PIE2_PSEVI</name>
<feature type="binding site" evidence="14">
    <location>
        <position position="374"/>
    </location>
    <ligand>
        <name>Mg(2+)</name>
        <dbReference type="ChEBI" id="CHEBI:18420"/>
    </ligand>
</feature>
<feature type="domain" description="Fumarylacetoacetase N-terminal" evidence="17">
    <location>
        <begin position="140"/>
        <end position="240"/>
    </location>
</feature>
<comment type="cofactor">
    <cofactor evidence="2 14">
        <name>Mg(2+)</name>
        <dbReference type="ChEBI" id="CHEBI:18420"/>
    </cofactor>
</comment>
<dbReference type="Pfam" id="PF09298">
    <property type="entry name" value="FAA_hydrolase_N"/>
    <property type="match status" value="1"/>
</dbReference>
<feature type="region of interest" description="Disordered" evidence="15">
    <location>
        <begin position="48"/>
        <end position="91"/>
    </location>
</feature>
<dbReference type="InterPro" id="IPR036663">
    <property type="entry name" value="Fumarylacetoacetase_C_sf"/>
</dbReference>
<feature type="binding site" evidence="14">
    <location>
        <position position="354"/>
    </location>
    <ligand>
        <name>Mg(2+)</name>
        <dbReference type="ChEBI" id="CHEBI:18420"/>
    </ligand>
</feature>
<evidence type="ECO:0000259" key="16">
    <source>
        <dbReference type="Pfam" id="PF01557"/>
    </source>
</evidence>